<comment type="similarity">
    <text evidence="7">Belongs to the TrkH potassium transport family.</text>
</comment>
<dbReference type="InterPro" id="IPR051143">
    <property type="entry name" value="TrkH_K-transport"/>
</dbReference>
<proteinExistence type="inferred from homology"/>
<feature type="compositionally biased region" description="Low complexity" evidence="8">
    <location>
        <begin position="241"/>
        <end position="252"/>
    </location>
</feature>
<dbReference type="AlphaFoldDB" id="A0AAJ0F870"/>
<evidence type="ECO:0000313" key="9">
    <source>
        <dbReference type="EMBL" id="KAK1758771.1"/>
    </source>
</evidence>
<evidence type="ECO:0000256" key="2">
    <source>
        <dbReference type="ARBA" id="ARBA00022448"/>
    </source>
</evidence>
<feature type="region of interest" description="Disordered" evidence="8">
    <location>
        <begin position="164"/>
        <end position="201"/>
    </location>
</feature>
<evidence type="ECO:0000313" key="10">
    <source>
        <dbReference type="Proteomes" id="UP001239445"/>
    </source>
</evidence>
<dbReference type="GO" id="GO:0030007">
    <property type="term" value="P:intracellular potassium ion homeostasis"/>
    <property type="evidence" value="ECO:0007669"/>
    <property type="project" value="UniProtKB-UniRule"/>
</dbReference>
<dbReference type="Pfam" id="PF02386">
    <property type="entry name" value="TrkH"/>
    <property type="match status" value="1"/>
</dbReference>
<evidence type="ECO:0000256" key="3">
    <source>
        <dbReference type="ARBA" id="ARBA00022692"/>
    </source>
</evidence>
<feature type="transmembrane region" description="Helical" evidence="7">
    <location>
        <begin position="512"/>
        <end position="529"/>
    </location>
</feature>
<dbReference type="InterPro" id="IPR015958">
    <property type="entry name" value="Trk1_fungi"/>
</dbReference>
<reference evidence="9" key="1">
    <citation type="submission" date="2023-06" db="EMBL/GenBank/DDBJ databases">
        <title>Genome-scale phylogeny and comparative genomics of the fungal order Sordariales.</title>
        <authorList>
            <consortium name="Lawrence Berkeley National Laboratory"/>
            <person name="Hensen N."/>
            <person name="Bonometti L."/>
            <person name="Westerberg I."/>
            <person name="Brannstrom I.O."/>
            <person name="Guillou S."/>
            <person name="Cros-Aarteil S."/>
            <person name="Calhoun S."/>
            <person name="Haridas S."/>
            <person name="Kuo A."/>
            <person name="Mondo S."/>
            <person name="Pangilinan J."/>
            <person name="Riley R."/>
            <person name="Labutti K."/>
            <person name="Andreopoulos B."/>
            <person name="Lipzen A."/>
            <person name="Chen C."/>
            <person name="Yanf M."/>
            <person name="Daum C."/>
            <person name="Ng V."/>
            <person name="Clum A."/>
            <person name="Steindorff A."/>
            <person name="Ohm R."/>
            <person name="Martin F."/>
            <person name="Silar P."/>
            <person name="Natvig D."/>
            <person name="Lalanne C."/>
            <person name="Gautier V."/>
            <person name="Ament-Velasquez S.L."/>
            <person name="Kruys A."/>
            <person name="Hutchinson M.I."/>
            <person name="Powell A.J."/>
            <person name="Barry K."/>
            <person name="Miller A.N."/>
            <person name="Grigoriev I.V."/>
            <person name="Debuchy R."/>
            <person name="Gladieux P."/>
            <person name="Thoren M.H."/>
            <person name="Johannesson H."/>
        </authorList>
    </citation>
    <scope>NUCLEOTIDE SEQUENCE</scope>
    <source>
        <strain evidence="9">PSN4</strain>
    </source>
</reference>
<keyword evidence="4 7" id="KW-1133">Transmembrane helix</keyword>
<keyword evidence="10" id="KW-1185">Reference proteome</keyword>
<evidence type="ECO:0000256" key="8">
    <source>
        <dbReference type="SAM" id="MobiDB-lite"/>
    </source>
</evidence>
<gene>
    <name evidence="9" type="ORF">QBC47DRAFT_95739</name>
</gene>
<keyword evidence="6 7" id="KW-0472">Membrane</keyword>
<organism evidence="9 10">
    <name type="scientific">Echria macrotheca</name>
    <dbReference type="NCBI Taxonomy" id="438768"/>
    <lineage>
        <taxon>Eukaryota</taxon>
        <taxon>Fungi</taxon>
        <taxon>Dikarya</taxon>
        <taxon>Ascomycota</taxon>
        <taxon>Pezizomycotina</taxon>
        <taxon>Sordariomycetes</taxon>
        <taxon>Sordariomycetidae</taxon>
        <taxon>Sordariales</taxon>
        <taxon>Schizotheciaceae</taxon>
        <taxon>Echria</taxon>
    </lineage>
</organism>
<feature type="transmembrane region" description="Helical" evidence="7">
    <location>
        <begin position="97"/>
        <end position="118"/>
    </location>
</feature>
<dbReference type="GO" id="GO:1990573">
    <property type="term" value="P:potassium ion import across plasma membrane"/>
    <property type="evidence" value="ECO:0007669"/>
    <property type="project" value="TreeGrafter"/>
</dbReference>
<keyword evidence="5 7" id="KW-0406">Ion transport</keyword>
<feature type="transmembrane region" description="Helical" evidence="7">
    <location>
        <begin position="345"/>
        <end position="364"/>
    </location>
</feature>
<keyword evidence="7" id="KW-0630">Potassium</keyword>
<feature type="transmembrane region" description="Helical" evidence="7">
    <location>
        <begin position="305"/>
        <end position="333"/>
    </location>
</feature>
<evidence type="ECO:0000256" key="5">
    <source>
        <dbReference type="ARBA" id="ARBA00023065"/>
    </source>
</evidence>
<protein>
    <recommendedName>
        <fullName evidence="7">Potassium transport protein</fullName>
    </recommendedName>
</protein>
<dbReference type="Proteomes" id="UP001239445">
    <property type="component" value="Unassembled WGS sequence"/>
</dbReference>
<name>A0AAJ0F870_9PEZI</name>
<comment type="subcellular location">
    <subcellularLocation>
        <location evidence="1">Membrane</location>
        <topology evidence="1">Multi-pass membrane protein</topology>
    </subcellularLocation>
</comment>
<evidence type="ECO:0000256" key="7">
    <source>
        <dbReference type="PIRNR" id="PIRNR002450"/>
    </source>
</evidence>
<feature type="transmembrane region" description="Helical" evidence="7">
    <location>
        <begin position="376"/>
        <end position="398"/>
    </location>
</feature>
<evidence type="ECO:0000256" key="6">
    <source>
        <dbReference type="ARBA" id="ARBA00023136"/>
    </source>
</evidence>
<comment type="caution">
    <text evidence="9">The sequence shown here is derived from an EMBL/GenBank/DDBJ whole genome shotgun (WGS) entry which is preliminary data.</text>
</comment>
<feature type="compositionally biased region" description="Basic and acidic residues" evidence="8">
    <location>
        <begin position="169"/>
        <end position="182"/>
    </location>
</feature>
<keyword evidence="7" id="KW-0633">Potassium transport</keyword>
<dbReference type="GO" id="GO:0005886">
    <property type="term" value="C:plasma membrane"/>
    <property type="evidence" value="ECO:0007669"/>
    <property type="project" value="InterPro"/>
</dbReference>
<dbReference type="PANTHER" id="PTHR31064">
    <property type="entry name" value="POTASSIUM TRANSPORT PROTEIN DDB_G0292412-RELATED"/>
    <property type="match status" value="1"/>
</dbReference>
<dbReference type="EMBL" id="MU839828">
    <property type="protein sequence ID" value="KAK1758771.1"/>
    <property type="molecule type" value="Genomic_DNA"/>
</dbReference>
<dbReference type="InterPro" id="IPR003445">
    <property type="entry name" value="Cat_transpt"/>
</dbReference>
<keyword evidence="2 7" id="KW-0813">Transport</keyword>
<evidence type="ECO:0000256" key="1">
    <source>
        <dbReference type="ARBA" id="ARBA00004141"/>
    </source>
</evidence>
<accession>A0AAJ0F870</accession>
<feature type="transmembrane region" description="Helical" evidence="7">
    <location>
        <begin position="447"/>
        <end position="467"/>
    </location>
</feature>
<dbReference type="SUPFAM" id="SSF81324">
    <property type="entry name" value="Voltage-gated potassium channels"/>
    <property type="match status" value="1"/>
</dbReference>
<dbReference type="PANTHER" id="PTHR31064:SF37">
    <property type="entry name" value="TRANSPORTER, PUTATIVE (EUROFUNG)-RELATED"/>
    <property type="match status" value="1"/>
</dbReference>
<sequence length="713" mass="80737">MALLAGLWRRRGWQMRIQRHFRVSRWGIRAWLPPANFITLHYAYFILTCMITSGIFYASSTNFFVSYVDSLYLVVSAMTESGLNSVNLSQITTWQQVLLWLLMILGSTIWVSVVTVLARKSAFERRFDAIVRAERERALKRRETWKALPMMDRILSIRKTQTVPPPRHVIHDTEPADRRKSVQAEPPRPIVYPPESTDQSTLVDHDDTWQITPTNPPENAGANRADGHIAFATATRPHALSSSSVPSTQQSVMRARPRQETDGVSDDDAHHWRHILTGRTVGRNAQFHGLSSHERERLGGYEYRALKMLAIVVPLYGFLWQFLGALALGAWIARYTPQIATDNGVGAWWAGVFYAVSAFNNNGMSLIDLNMIPFQTAYFVLIAMALLILAGNTAYPLFLRLTFWTTWKVLKLLTNETAFCDTKSTLEFVLNYPRRVYTNLFPSRPTWWLLFMIILLNGIDWLLFEVLNIGNPVTEAIPLGPRVLDGLFQAIAVRSGGFYVIPISAAYPGLQVMYVIMMYISVYPVVITMRHSNVYEERSLGIYANDPRPESDPEDSGPYSSLGTALKRTLSFQGIGVNPPDKKEDRISFISQQIRSQLAHDLWWLALAVFAITTIETRQFLEDPLTFNVFNVLFEVVSAYGSVGISVGLPTQNYSFSGAWSTGSKLVLCLVMLRGRHRGLPVALDRAVRLPGQRLSEEEEEDHKIRSARTLKT</sequence>
<feature type="region of interest" description="Disordered" evidence="8">
    <location>
        <begin position="237"/>
        <end position="267"/>
    </location>
</feature>
<dbReference type="GO" id="GO:0140107">
    <property type="term" value="F:high-affinity potassium ion transmembrane transporter activity"/>
    <property type="evidence" value="ECO:0007669"/>
    <property type="project" value="TreeGrafter"/>
</dbReference>
<feature type="transmembrane region" description="Helical" evidence="7">
    <location>
        <begin position="41"/>
        <end position="59"/>
    </location>
</feature>
<dbReference type="PIRSF" id="PIRSF002450">
    <property type="entry name" value="K+_transpter_TRK"/>
    <property type="match status" value="1"/>
</dbReference>
<keyword evidence="3 7" id="KW-0812">Transmembrane</keyword>
<evidence type="ECO:0000256" key="4">
    <source>
        <dbReference type="ARBA" id="ARBA00022989"/>
    </source>
</evidence>